<keyword evidence="2" id="KW-1133">Transmembrane helix</keyword>
<accession>A0A553N8I1</accession>
<dbReference type="GO" id="GO:0042147">
    <property type="term" value="P:retrograde transport, endosome to Golgi"/>
    <property type="evidence" value="ECO:0007669"/>
    <property type="project" value="TreeGrafter"/>
</dbReference>
<feature type="domain" description="PH" evidence="3">
    <location>
        <begin position="130"/>
        <end position="227"/>
    </location>
</feature>
<dbReference type="GO" id="GO:0005769">
    <property type="term" value="C:early endosome"/>
    <property type="evidence" value="ECO:0007669"/>
    <property type="project" value="TreeGrafter"/>
</dbReference>
<dbReference type="InterPro" id="IPR001849">
    <property type="entry name" value="PH_domain"/>
</dbReference>
<gene>
    <name evidence="4" type="ORF">TCAL_11148</name>
</gene>
<dbReference type="FunFam" id="2.30.29.30:FF:000286">
    <property type="entry name" value="PH-protein kinase domain containing protein"/>
    <property type="match status" value="1"/>
</dbReference>
<evidence type="ECO:0000256" key="2">
    <source>
        <dbReference type="SAM" id="Phobius"/>
    </source>
</evidence>
<dbReference type="GO" id="GO:0001881">
    <property type="term" value="P:receptor recycling"/>
    <property type="evidence" value="ECO:0007669"/>
    <property type="project" value="TreeGrafter"/>
</dbReference>
<keyword evidence="5" id="KW-1185">Reference proteome</keyword>
<dbReference type="CDD" id="cd13288">
    <property type="entry name" value="PH_Ses"/>
    <property type="match status" value="1"/>
</dbReference>
<proteinExistence type="predicted"/>
<dbReference type="SMART" id="SM00233">
    <property type="entry name" value="PH"/>
    <property type="match status" value="1"/>
</dbReference>
<evidence type="ECO:0000259" key="3">
    <source>
        <dbReference type="PROSITE" id="PS50003"/>
    </source>
</evidence>
<feature type="transmembrane region" description="Helical" evidence="2">
    <location>
        <begin position="20"/>
        <end position="38"/>
    </location>
</feature>
<dbReference type="GO" id="GO:0055037">
    <property type="term" value="C:recycling endosome"/>
    <property type="evidence" value="ECO:0007669"/>
    <property type="project" value="TreeGrafter"/>
</dbReference>
<dbReference type="AlphaFoldDB" id="A0A553N8I1"/>
<keyword evidence="2" id="KW-0812">Transmembrane</keyword>
<keyword evidence="2" id="KW-0472">Membrane</keyword>
<dbReference type="Gene3D" id="2.30.29.30">
    <property type="entry name" value="Pleckstrin-homology domain (PH domain)/Phosphotyrosine-binding domain (PTB)"/>
    <property type="match status" value="1"/>
</dbReference>
<dbReference type="PANTHER" id="PTHR22902:SF53">
    <property type="entry name" value="INOSITOL PHOSPHATASE INTERACTING PROTEIN, ISOFORM A"/>
    <property type="match status" value="1"/>
</dbReference>
<dbReference type="Pfam" id="PF00169">
    <property type="entry name" value="PH"/>
    <property type="match status" value="1"/>
</dbReference>
<dbReference type="GO" id="GO:0005829">
    <property type="term" value="C:cytosol"/>
    <property type="evidence" value="ECO:0007669"/>
    <property type="project" value="GOC"/>
</dbReference>
<dbReference type="SMART" id="SM01396">
    <property type="entry name" value="BC10"/>
    <property type="match status" value="1"/>
</dbReference>
<reference evidence="4 5" key="1">
    <citation type="journal article" date="2018" name="Nat. Ecol. Evol.">
        <title>Genomic signatures of mitonuclear coevolution across populations of Tigriopus californicus.</title>
        <authorList>
            <person name="Barreto F.S."/>
            <person name="Watson E.T."/>
            <person name="Lima T.G."/>
            <person name="Willett C.S."/>
            <person name="Edmands S."/>
            <person name="Li W."/>
            <person name="Burton R.S."/>
        </authorList>
    </citation>
    <scope>NUCLEOTIDE SEQUENCE [LARGE SCALE GENOMIC DNA]</scope>
    <source>
        <strain evidence="4 5">San Diego</strain>
    </source>
</reference>
<evidence type="ECO:0000313" key="4">
    <source>
        <dbReference type="EMBL" id="TRY61725.1"/>
    </source>
</evidence>
<dbReference type="InterPro" id="IPR045188">
    <property type="entry name" value="Boi1/Boi2-like"/>
</dbReference>
<dbReference type="EMBL" id="VCGU01000459">
    <property type="protein sequence ID" value="TRY61725.1"/>
    <property type="molecule type" value="Genomic_DNA"/>
</dbReference>
<dbReference type="SUPFAM" id="SSF50729">
    <property type="entry name" value="PH domain-like"/>
    <property type="match status" value="1"/>
</dbReference>
<evidence type="ECO:0000256" key="1">
    <source>
        <dbReference type="SAM" id="MobiDB-lite"/>
    </source>
</evidence>
<dbReference type="InterPro" id="IPR011993">
    <property type="entry name" value="PH-like_dom_sf"/>
</dbReference>
<dbReference type="InterPro" id="IPR009598">
    <property type="entry name" value="BCALP"/>
</dbReference>
<name>A0A553N8I1_TIGCA</name>
<dbReference type="PANTHER" id="PTHR22902">
    <property type="entry name" value="SESQUIPEDALIAN"/>
    <property type="match status" value="1"/>
</dbReference>
<sequence>MYCLQWLIPVLLIPKPVNLAFLSNHVVVMVLYLIGFFLERKPCTMCSLVFLTILILISNSGDDLDHSTHAPSHSTLEAHTHGAGGATGPAPATPEKFFCLTPMPPMPLRLSIMKINERTLISYATSADTPTDKVGWLWKRGEVNRNFQKRYFVLKGNLLFYFEKNTDKEPVGVIILEGCTIELAEEEQEKFSFKIVFHGEGKRTFILGTETPEVMEEWMKILASASYDYMKLMVLELEQQLSELDEAERRGGCPLVTRDGVSSPMNGHEPKAPPRHRSNPFNSREPGTKPSHKTWPIIHEEFGAKIVDDRLAWCLKVGSEKQSKDLMS</sequence>
<dbReference type="Proteomes" id="UP000318571">
    <property type="component" value="Chromosome 8"/>
</dbReference>
<evidence type="ECO:0000313" key="5">
    <source>
        <dbReference type="Proteomes" id="UP000318571"/>
    </source>
</evidence>
<comment type="caution">
    <text evidence="4">The sequence shown here is derived from an EMBL/GenBank/DDBJ whole genome shotgun (WGS) entry which is preliminary data.</text>
</comment>
<protein>
    <recommendedName>
        <fullName evidence="3">PH domain-containing protein</fullName>
    </recommendedName>
</protein>
<dbReference type="PROSITE" id="PS50003">
    <property type="entry name" value="PH_DOMAIN"/>
    <property type="match status" value="1"/>
</dbReference>
<dbReference type="GO" id="GO:0007032">
    <property type="term" value="P:endosome organization"/>
    <property type="evidence" value="ECO:0007669"/>
    <property type="project" value="TreeGrafter"/>
</dbReference>
<dbReference type="Pfam" id="PF06726">
    <property type="entry name" value="BC10"/>
    <property type="match status" value="1"/>
</dbReference>
<feature type="region of interest" description="Disordered" evidence="1">
    <location>
        <begin position="68"/>
        <end position="88"/>
    </location>
</feature>
<organism evidence="4 5">
    <name type="scientific">Tigriopus californicus</name>
    <name type="common">Marine copepod</name>
    <dbReference type="NCBI Taxonomy" id="6832"/>
    <lineage>
        <taxon>Eukaryota</taxon>
        <taxon>Metazoa</taxon>
        <taxon>Ecdysozoa</taxon>
        <taxon>Arthropoda</taxon>
        <taxon>Crustacea</taxon>
        <taxon>Multicrustacea</taxon>
        <taxon>Hexanauplia</taxon>
        <taxon>Copepoda</taxon>
        <taxon>Harpacticoida</taxon>
        <taxon>Harpacticidae</taxon>
        <taxon>Tigriopus</taxon>
    </lineage>
</organism>
<feature type="region of interest" description="Disordered" evidence="1">
    <location>
        <begin position="255"/>
        <end position="294"/>
    </location>
</feature>
<dbReference type="GO" id="GO:0005802">
    <property type="term" value="C:trans-Golgi network"/>
    <property type="evidence" value="ECO:0007669"/>
    <property type="project" value="TreeGrafter"/>
</dbReference>
<dbReference type="STRING" id="6832.A0A553N8I1"/>